<dbReference type="PIRSF" id="PIRSF000538">
    <property type="entry name" value="GlpK"/>
    <property type="match status" value="1"/>
</dbReference>
<dbReference type="Pfam" id="PF02782">
    <property type="entry name" value="FGGY_C"/>
    <property type="match status" value="1"/>
</dbReference>
<dbReference type="CDD" id="cd07769">
    <property type="entry name" value="ASKHA_NBD_FGGY_GK"/>
    <property type="match status" value="1"/>
</dbReference>
<keyword evidence="9" id="KW-1185">Reference proteome</keyword>
<accession>A0A1S7TKH0</accession>
<evidence type="ECO:0000256" key="1">
    <source>
        <dbReference type="ARBA" id="ARBA00009156"/>
    </source>
</evidence>
<dbReference type="InterPro" id="IPR018485">
    <property type="entry name" value="FGGY_C"/>
</dbReference>
<dbReference type="EC" id="2.7.1.30" evidence="8"/>
<comment type="similarity">
    <text evidence="1">Belongs to the FGGY kinase family.</text>
</comment>
<dbReference type="InterPro" id="IPR018484">
    <property type="entry name" value="FGGY_N"/>
</dbReference>
<dbReference type="GO" id="GO:0005829">
    <property type="term" value="C:cytosol"/>
    <property type="evidence" value="ECO:0007669"/>
    <property type="project" value="TreeGrafter"/>
</dbReference>
<reference evidence="8" key="1">
    <citation type="submission" date="2016-01" db="EMBL/GenBank/DDBJ databases">
        <authorList>
            <person name="Regsiter A."/>
            <person name="william w."/>
        </authorList>
    </citation>
    <scope>NUCLEOTIDE SEQUENCE</scope>
    <source>
        <strain evidence="8">NCPPB 1641</strain>
    </source>
</reference>
<evidence type="ECO:0000256" key="3">
    <source>
        <dbReference type="ARBA" id="ARBA00022741"/>
    </source>
</evidence>
<feature type="domain" description="Carbohydrate kinase FGGY C-terminal" evidence="7">
    <location>
        <begin position="254"/>
        <end position="439"/>
    </location>
</feature>
<dbReference type="EMBL" id="FCNP01000005">
    <property type="protein sequence ID" value="CVI54840.1"/>
    <property type="molecule type" value="Genomic_DNA"/>
</dbReference>
<dbReference type="GO" id="GO:0019563">
    <property type="term" value="P:glycerol catabolic process"/>
    <property type="evidence" value="ECO:0007669"/>
    <property type="project" value="TreeGrafter"/>
</dbReference>
<dbReference type="AlphaFoldDB" id="A0A1S7TKH0"/>
<dbReference type="Gene3D" id="3.30.420.40">
    <property type="match status" value="2"/>
</dbReference>
<evidence type="ECO:0000313" key="8">
    <source>
        <dbReference type="EMBL" id="CVI54840.1"/>
    </source>
</evidence>
<evidence type="ECO:0000259" key="6">
    <source>
        <dbReference type="Pfam" id="PF00370"/>
    </source>
</evidence>
<evidence type="ECO:0000256" key="5">
    <source>
        <dbReference type="ARBA" id="ARBA00022840"/>
    </source>
</evidence>
<evidence type="ECO:0000259" key="7">
    <source>
        <dbReference type="Pfam" id="PF02782"/>
    </source>
</evidence>
<keyword evidence="2 8" id="KW-0808">Transferase</keyword>
<dbReference type="GO" id="GO:0005524">
    <property type="term" value="F:ATP binding"/>
    <property type="evidence" value="ECO:0007669"/>
    <property type="project" value="UniProtKB-KW"/>
</dbReference>
<dbReference type="GO" id="GO:0004370">
    <property type="term" value="F:glycerol kinase activity"/>
    <property type="evidence" value="ECO:0007669"/>
    <property type="project" value="UniProtKB-EC"/>
</dbReference>
<dbReference type="Pfam" id="PF00370">
    <property type="entry name" value="FGGY_N"/>
    <property type="match status" value="1"/>
</dbReference>
<organism evidence="8 9">
    <name type="scientific">Agrobacterium deltaense NCPPB 1641</name>
    <dbReference type="NCBI Taxonomy" id="1183425"/>
    <lineage>
        <taxon>Bacteria</taxon>
        <taxon>Pseudomonadati</taxon>
        <taxon>Pseudomonadota</taxon>
        <taxon>Alphaproteobacteria</taxon>
        <taxon>Hyphomicrobiales</taxon>
        <taxon>Rhizobiaceae</taxon>
        <taxon>Rhizobium/Agrobacterium group</taxon>
        <taxon>Agrobacterium</taxon>
    </lineage>
</organism>
<keyword evidence="5" id="KW-0067">ATP-binding</keyword>
<gene>
    <name evidence="8" type="primary">glpK</name>
    <name evidence="8" type="ORF">AGR7A_Cc130053</name>
</gene>
<dbReference type="PANTHER" id="PTHR10196:SF69">
    <property type="entry name" value="GLYCEROL KINASE"/>
    <property type="match status" value="1"/>
</dbReference>
<name>A0A1S7TKH0_9HYPH</name>
<dbReference type="SUPFAM" id="SSF53067">
    <property type="entry name" value="Actin-like ATPase domain"/>
    <property type="match status" value="2"/>
</dbReference>
<evidence type="ECO:0000256" key="2">
    <source>
        <dbReference type="ARBA" id="ARBA00022679"/>
    </source>
</evidence>
<dbReference type="PANTHER" id="PTHR10196">
    <property type="entry name" value="SUGAR KINASE"/>
    <property type="match status" value="1"/>
</dbReference>
<dbReference type="Proteomes" id="UP000192140">
    <property type="component" value="Unassembled WGS sequence"/>
</dbReference>
<feature type="domain" description="Carbohydrate kinase FGGY N-terminal" evidence="6">
    <location>
        <begin position="5"/>
        <end position="244"/>
    </location>
</feature>
<dbReference type="InterPro" id="IPR043129">
    <property type="entry name" value="ATPase_NBD"/>
</dbReference>
<proteinExistence type="inferred from homology"/>
<evidence type="ECO:0000313" key="9">
    <source>
        <dbReference type="Proteomes" id="UP000192140"/>
    </source>
</evidence>
<evidence type="ECO:0000256" key="4">
    <source>
        <dbReference type="ARBA" id="ARBA00022777"/>
    </source>
</evidence>
<keyword evidence="3" id="KW-0547">Nucleotide-binding</keyword>
<comment type="caution">
    <text evidence="8">The sequence shown here is derived from an EMBL/GenBank/DDBJ whole genome shotgun (WGS) entry which is preliminary data.</text>
</comment>
<protein>
    <submittedName>
        <fullName evidence="8">Glycerol kinase 2</fullName>
        <ecNumber evidence="8">2.7.1.30</ecNumber>
    </submittedName>
</protein>
<keyword evidence="4 8" id="KW-0418">Kinase</keyword>
<dbReference type="InterPro" id="IPR000577">
    <property type="entry name" value="Carb_kinase_FGGY"/>
</dbReference>
<sequence length="490" mass="51968">MMRAILSIDQGTTNSKAILVSESGELLARGSSPVGIAYPQPGWVEQEPQRIWASVCEAISACLAAAPSDVDVAAIAISNQRESVTIWDGETGEPLGPVLSWQCRRTAQDCAELIEKGHSERVMALTGLPIDPMFPGAKMRWLLERAPKGRRLRLGTIDSWLIHCFTGGKVHACDASNAARSQVLDLNRQVWSDELCELFGIDIDTLPDLRDSSGDFGTTSGVPGIKDGTPILAAIGDSHAALFGHSAFNPGDGKVTFGTGSSVMTTLPYFIAPERGITTTVAWRLGGKPTFAFEGNILVSAASLPWMTEILGLPDVAALVELAATAEPNGPGFVPAFVGLGAPYWDTNARALFSQINFSTSRAQMARAVTDSIAFQVHDVFAAMRAQSPSGFGRLFVDGGPSQNRFLMQCVADMLEHPVIQRDAPEASALGAAYLAGLALGFWSDLTAIAALASQGNTIAPANSESRQRLSIWRDAIARSTLPVTSGNGE</sequence>